<dbReference type="EMBL" id="PVTR01000005">
    <property type="protein sequence ID" value="PRY88123.1"/>
    <property type="molecule type" value="Genomic_DNA"/>
</dbReference>
<proteinExistence type="predicted"/>
<dbReference type="Proteomes" id="UP000238157">
    <property type="component" value="Unassembled WGS sequence"/>
</dbReference>
<dbReference type="AlphaFoldDB" id="A0A2T0WN46"/>
<dbReference type="RefSeq" id="WP_170073206.1">
    <property type="nucleotide sequence ID" value="NZ_PVTR01000005.1"/>
</dbReference>
<dbReference type="Pfam" id="PF13970">
    <property type="entry name" value="DUF4221"/>
    <property type="match status" value="1"/>
</dbReference>
<keyword evidence="2" id="KW-1185">Reference proteome</keyword>
<protein>
    <submittedName>
        <fullName evidence="1">Uncharacterized protein DUF4221</fullName>
    </submittedName>
</protein>
<dbReference type="SUPFAM" id="SSF63829">
    <property type="entry name" value="Calcium-dependent phosphotriesterase"/>
    <property type="match status" value="1"/>
</dbReference>
<name>A0A2T0WN46_9BACT</name>
<gene>
    <name evidence="1" type="ORF">CLW00_105244</name>
</gene>
<dbReference type="InterPro" id="IPR025316">
    <property type="entry name" value="DUF4221"/>
</dbReference>
<evidence type="ECO:0000313" key="2">
    <source>
        <dbReference type="Proteomes" id="UP000238157"/>
    </source>
</evidence>
<organism evidence="1 2">
    <name type="scientific">Mongoliibacter ruber</name>
    <dbReference type="NCBI Taxonomy" id="1750599"/>
    <lineage>
        <taxon>Bacteria</taxon>
        <taxon>Pseudomonadati</taxon>
        <taxon>Bacteroidota</taxon>
        <taxon>Cytophagia</taxon>
        <taxon>Cytophagales</taxon>
        <taxon>Cyclobacteriaceae</taxon>
        <taxon>Mongoliibacter</taxon>
    </lineage>
</organism>
<accession>A0A2T0WN46</accession>
<sequence length="386" mass="45221">MKFIVVRVLSVWFFFLLGCSNPETNFPIENAKSYLIKTVNVKLDSVSTYEMFDFELVRENENDELFFVLNKVNNSLDVYDLDLGGLIDRFSLKNQSEIKNFRAYSMVAHNLDSIFFLQQYNLDRIISFNYNNKKFELISNRINKSAPEIINHVSNPSSPTYFFKNSFFVTNWTFESGIKPSGLPSNFISQYKYNLETGELNGFAETGYPYSMVGLTFPTLLTLNYRVADSEGNWIFSWPASDSIFVYNSEFKFKEKFLAKSSFSNGFKPIIPNASYQIEMDYFIKNTNYGRVYYDKFRNVYYRITLIGRKPDDKERIEMNSFQKNDFSIIMLGDDFSVIKEIVFEGKVYNPFLFFVGREGIYFPKTNIDYQNLSDDNISLDLYNFS</sequence>
<reference evidence="1 2" key="1">
    <citation type="submission" date="2018-03" db="EMBL/GenBank/DDBJ databases">
        <title>Genomic Encyclopedia of Archaeal and Bacterial Type Strains, Phase II (KMG-II): from individual species to whole genera.</title>
        <authorList>
            <person name="Goeker M."/>
        </authorList>
    </citation>
    <scope>NUCLEOTIDE SEQUENCE [LARGE SCALE GENOMIC DNA]</scope>
    <source>
        <strain evidence="1 2">DSM 27929</strain>
    </source>
</reference>
<evidence type="ECO:0000313" key="1">
    <source>
        <dbReference type="EMBL" id="PRY88123.1"/>
    </source>
</evidence>
<dbReference type="PROSITE" id="PS51257">
    <property type="entry name" value="PROKAR_LIPOPROTEIN"/>
    <property type="match status" value="1"/>
</dbReference>
<comment type="caution">
    <text evidence="1">The sequence shown here is derived from an EMBL/GenBank/DDBJ whole genome shotgun (WGS) entry which is preliminary data.</text>
</comment>